<evidence type="ECO:0000313" key="10">
    <source>
        <dbReference type="EMBL" id="MFC6791703.1"/>
    </source>
</evidence>
<evidence type="ECO:0000313" key="11">
    <source>
        <dbReference type="Proteomes" id="UP001596292"/>
    </source>
</evidence>
<dbReference type="InterPro" id="IPR015797">
    <property type="entry name" value="NUDIX_hydrolase-like_dom_sf"/>
</dbReference>
<dbReference type="Gene3D" id="3.90.79.10">
    <property type="entry name" value="Nucleoside Triphosphate Pyrophosphohydrolase"/>
    <property type="match status" value="1"/>
</dbReference>
<organism evidence="10 11">
    <name type="scientific">Methylobacterium komagatae</name>
    <dbReference type="NCBI Taxonomy" id="374425"/>
    <lineage>
        <taxon>Bacteria</taxon>
        <taxon>Pseudomonadati</taxon>
        <taxon>Pseudomonadota</taxon>
        <taxon>Alphaproteobacteria</taxon>
        <taxon>Hyphomicrobiales</taxon>
        <taxon>Methylobacteriaceae</taxon>
        <taxon>Methylobacterium</taxon>
    </lineage>
</organism>
<evidence type="ECO:0000256" key="2">
    <source>
        <dbReference type="ARBA" id="ARBA00001946"/>
    </source>
</evidence>
<dbReference type="Proteomes" id="UP001596292">
    <property type="component" value="Unassembled WGS sequence"/>
</dbReference>
<dbReference type="InterPro" id="IPR000086">
    <property type="entry name" value="NUDIX_hydrolase_dom"/>
</dbReference>
<evidence type="ECO:0000256" key="8">
    <source>
        <dbReference type="ARBA" id="ARBA00032272"/>
    </source>
</evidence>
<comment type="cofactor">
    <cofactor evidence="2">
        <name>Mg(2+)</name>
        <dbReference type="ChEBI" id="CHEBI:18420"/>
    </cofactor>
</comment>
<evidence type="ECO:0000256" key="7">
    <source>
        <dbReference type="ARBA" id="ARBA00032162"/>
    </source>
</evidence>
<evidence type="ECO:0000256" key="4">
    <source>
        <dbReference type="ARBA" id="ARBA00011738"/>
    </source>
</evidence>
<evidence type="ECO:0000256" key="5">
    <source>
        <dbReference type="ARBA" id="ARBA00016377"/>
    </source>
</evidence>
<dbReference type="NCBIfam" id="TIGR00052">
    <property type="entry name" value="nudix-type nucleoside diphosphatase, YffH/AdpP family"/>
    <property type="match status" value="1"/>
</dbReference>
<comment type="similarity">
    <text evidence="3">Belongs to the Nudix hydrolase family. NudK subfamily.</text>
</comment>
<evidence type="ECO:0000256" key="6">
    <source>
        <dbReference type="ARBA" id="ARBA00022801"/>
    </source>
</evidence>
<dbReference type="RefSeq" id="WP_378972850.1">
    <property type="nucleotide sequence ID" value="NZ_JBHSWN010000001.1"/>
</dbReference>
<dbReference type="InterPro" id="IPR004385">
    <property type="entry name" value="NDP_pyrophosphatase"/>
</dbReference>
<comment type="caution">
    <text evidence="10">The sequence shown here is derived from an EMBL/GenBank/DDBJ whole genome shotgun (WGS) entry which is preliminary data.</text>
</comment>
<evidence type="ECO:0000259" key="9">
    <source>
        <dbReference type="PROSITE" id="PS51462"/>
    </source>
</evidence>
<feature type="domain" description="Nudix hydrolase" evidence="9">
    <location>
        <begin position="37"/>
        <end position="175"/>
    </location>
</feature>
<accession>A0ABW2BMQ2</accession>
<sequence>MKAEILSFRIIHDGWSQFGLARVRLADGTEAEREIEDHGNSVGVLPYDPERRVATLVRELRVPPLYVSGEQSQLEAPAGLIDDGSPEENARREVLEETGLRLHDLESVGTTYSCAGISTEQIHLFLAPYRTADRETGGGGAEGEHENIKVVEMSLADLAGMAATGQMRDLKTLALVLALQVRHPHLFTAEGDS</sequence>
<protein>
    <recommendedName>
        <fullName evidence="5">GDP-mannose pyrophosphatase</fullName>
    </recommendedName>
    <alternativeName>
        <fullName evidence="7">GDP-mannose hydrolase</fullName>
    </alternativeName>
    <alternativeName>
        <fullName evidence="8">GDPMK</fullName>
    </alternativeName>
</protein>
<comment type="subunit">
    <text evidence="4">Homodimer.</text>
</comment>
<proteinExistence type="inferred from homology"/>
<keyword evidence="11" id="KW-1185">Reference proteome</keyword>
<reference evidence="11" key="1">
    <citation type="journal article" date="2019" name="Int. J. Syst. Evol. Microbiol.">
        <title>The Global Catalogue of Microorganisms (GCM) 10K type strain sequencing project: providing services to taxonomists for standard genome sequencing and annotation.</title>
        <authorList>
            <consortium name="The Broad Institute Genomics Platform"/>
            <consortium name="The Broad Institute Genome Sequencing Center for Infectious Disease"/>
            <person name="Wu L."/>
            <person name="Ma J."/>
        </authorList>
    </citation>
    <scope>NUCLEOTIDE SEQUENCE [LARGE SCALE GENOMIC DNA]</scope>
    <source>
        <strain evidence="11">CCUG 48316</strain>
    </source>
</reference>
<dbReference type="SUPFAM" id="SSF55811">
    <property type="entry name" value="Nudix"/>
    <property type="match status" value="1"/>
</dbReference>
<dbReference type="PROSITE" id="PS51462">
    <property type="entry name" value="NUDIX"/>
    <property type="match status" value="1"/>
</dbReference>
<dbReference type="PANTHER" id="PTHR11839">
    <property type="entry name" value="UDP/ADP-SUGAR PYROPHOSPHATASE"/>
    <property type="match status" value="1"/>
</dbReference>
<keyword evidence="6" id="KW-0378">Hydrolase</keyword>
<dbReference type="PANTHER" id="PTHR11839:SF18">
    <property type="entry name" value="NUDIX HYDROLASE DOMAIN-CONTAINING PROTEIN"/>
    <property type="match status" value="1"/>
</dbReference>
<gene>
    <name evidence="10" type="ORF">ACFQE0_20145</name>
</gene>
<dbReference type="Pfam" id="PF00293">
    <property type="entry name" value="NUDIX"/>
    <property type="match status" value="1"/>
</dbReference>
<name>A0ABW2BMQ2_9HYPH</name>
<comment type="catalytic activity">
    <reaction evidence="1">
        <text>GDP-alpha-D-mannose + H2O = alpha-D-mannose 1-phosphate + GMP + 2 H(+)</text>
        <dbReference type="Rhea" id="RHEA:27978"/>
        <dbReference type="ChEBI" id="CHEBI:15377"/>
        <dbReference type="ChEBI" id="CHEBI:15378"/>
        <dbReference type="ChEBI" id="CHEBI:57527"/>
        <dbReference type="ChEBI" id="CHEBI:58115"/>
        <dbReference type="ChEBI" id="CHEBI:58409"/>
    </reaction>
</comment>
<evidence type="ECO:0000256" key="1">
    <source>
        <dbReference type="ARBA" id="ARBA00000847"/>
    </source>
</evidence>
<evidence type="ECO:0000256" key="3">
    <source>
        <dbReference type="ARBA" id="ARBA00007275"/>
    </source>
</evidence>
<dbReference type="EMBL" id="JBHSWN010000001">
    <property type="protein sequence ID" value="MFC6791703.1"/>
    <property type="molecule type" value="Genomic_DNA"/>
</dbReference>